<dbReference type="InterPro" id="IPR000719">
    <property type="entry name" value="Prot_kinase_dom"/>
</dbReference>
<dbReference type="SMART" id="SM00220">
    <property type="entry name" value="S_TKc"/>
    <property type="match status" value="1"/>
</dbReference>
<proteinExistence type="predicted"/>
<evidence type="ECO:0000259" key="2">
    <source>
        <dbReference type="PROSITE" id="PS50011"/>
    </source>
</evidence>
<evidence type="ECO:0000256" key="1">
    <source>
        <dbReference type="SAM" id="MobiDB-lite"/>
    </source>
</evidence>
<keyword evidence="4" id="KW-1185">Reference proteome</keyword>
<organism evidence="3 4">
    <name type="scientific">Chlamydomonas eustigma</name>
    <dbReference type="NCBI Taxonomy" id="1157962"/>
    <lineage>
        <taxon>Eukaryota</taxon>
        <taxon>Viridiplantae</taxon>
        <taxon>Chlorophyta</taxon>
        <taxon>core chlorophytes</taxon>
        <taxon>Chlorophyceae</taxon>
        <taxon>CS clade</taxon>
        <taxon>Chlamydomonadales</taxon>
        <taxon>Chlamydomonadaceae</taxon>
        <taxon>Chlamydomonas</taxon>
    </lineage>
</organism>
<dbReference type="AlphaFoldDB" id="A0A250X0Z2"/>
<dbReference type="STRING" id="1157962.A0A250X0Z2"/>
<dbReference type="OrthoDB" id="1711006at2759"/>
<dbReference type="InterPro" id="IPR051681">
    <property type="entry name" value="Ser/Thr_Kinases-Pseudokinases"/>
</dbReference>
<gene>
    <name evidence="3" type="ORF">CEUSTIGMA_g4045.t1</name>
</gene>
<dbReference type="InterPro" id="IPR011009">
    <property type="entry name" value="Kinase-like_dom_sf"/>
</dbReference>
<feature type="domain" description="Protein kinase" evidence="2">
    <location>
        <begin position="6"/>
        <end position="503"/>
    </location>
</feature>
<dbReference type="Pfam" id="PF00069">
    <property type="entry name" value="Pkinase"/>
    <property type="match status" value="1"/>
</dbReference>
<feature type="region of interest" description="Disordered" evidence="1">
    <location>
        <begin position="150"/>
        <end position="180"/>
    </location>
</feature>
<dbReference type="SUPFAM" id="SSF56112">
    <property type="entry name" value="Protein kinase-like (PK-like)"/>
    <property type="match status" value="1"/>
</dbReference>
<accession>A0A250X0Z2</accession>
<dbReference type="EMBL" id="BEGY01000018">
    <property type="protein sequence ID" value="GAX76599.1"/>
    <property type="molecule type" value="Genomic_DNA"/>
</dbReference>
<name>A0A250X0Z2_9CHLO</name>
<dbReference type="PANTHER" id="PTHR44329">
    <property type="entry name" value="SERINE/THREONINE-PROTEIN KINASE TNNI3K-RELATED"/>
    <property type="match status" value="1"/>
</dbReference>
<dbReference type="Proteomes" id="UP000232323">
    <property type="component" value="Unassembled WGS sequence"/>
</dbReference>
<dbReference type="Gene3D" id="1.10.510.10">
    <property type="entry name" value="Transferase(Phosphotransferase) domain 1"/>
    <property type="match status" value="1"/>
</dbReference>
<dbReference type="PROSITE" id="PS00108">
    <property type="entry name" value="PROTEIN_KINASE_ST"/>
    <property type="match status" value="1"/>
</dbReference>
<dbReference type="GO" id="GO:0004674">
    <property type="term" value="F:protein serine/threonine kinase activity"/>
    <property type="evidence" value="ECO:0007669"/>
    <property type="project" value="TreeGrafter"/>
</dbReference>
<evidence type="ECO:0000313" key="3">
    <source>
        <dbReference type="EMBL" id="GAX76599.1"/>
    </source>
</evidence>
<dbReference type="Gene3D" id="3.30.200.20">
    <property type="entry name" value="Phosphorylase Kinase, domain 1"/>
    <property type="match status" value="1"/>
</dbReference>
<dbReference type="GO" id="GO:0005524">
    <property type="term" value="F:ATP binding"/>
    <property type="evidence" value="ECO:0007669"/>
    <property type="project" value="InterPro"/>
</dbReference>
<dbReference type="PROSITE" id="PS50011">
    <property type="entry name" value="PROTEIN_KINASE_DOM"/>
    <property type="match status" value="1"/>
</dbReference>
<dbReference type="PANTHER" id="PTHR44329:SF214">
    <property type="entry name" value="PROTEIN KINASE DOMAIN-CONTAINING PROTEIN"/>
    <property type="match status" value="1"/>
</dbReference>
<evidence type="ECO:0000313" key="4">
    <source>
        <dbReference type="Proteomes" id="UP000232323"/>
    </source>
</evidence>
<sequence length="533" mass="57807">MLSRDLTKLKLLARGGHGICYKADWRGSLVAAKIIVTESDSELQQSMIEAMTGRILAHPHVVHTYAAVTMPAGEACKHHATAPDQQIGTVSPNQCVDESVDIDDEVQEYISGTGHAFHFVQQLPGPNDVYAKSSQLDSFDIMPKRTVSSAANASAAASPTTPVAQPRQEPPCHQDSSKTWEQRCKSTPCRAVESPSTNGHFLFKSNDVPDLRLPSISSQIPTPSYNFPLSSLKLNFSRCSVNSQDPLFSLDGDVESAQGSQLEVRCGNPNNFSFTGAQHEAGDAVVIDTLDKVLHPMCLIAEQHVTVIVMEYCDRGCLAAAIKRGAFRPSGRWGSSITLRALIRTAKEIAQGLAYLHSLGITHGDLKPANVLLKSSRMDRRGFTVRISDFGMATVRGAHEPSHSGCGLGTMAYTAPEAIDDPLIPASDMWSFGILLYEMLTGEHPFKDLHWGRLLAGLLDSSLQLEWPETMDPVLRRLGQACTSYDPKKRPSSCVVSKVMSRLEEGYRQTSPGSVQGSSCFNQMLGAPCSGPV</sequence>
<feature type="compositionally biased region" description="Basic and acidic residues" evidence="1">
    <location>
        <begin position="170"/>
        <end position="180"/>
    </location>
</feature>
<comment type="caution">
    <text evidence="3">The sequence shown here is derived from an EMBL/GenBank/DDBJ whole genome shotgun (WGS) entry which is preliminary data.</text>
</comment>
<reference evidence="3 4" key="1">
    <citation type="submission" date="2017-08" db="EMBL/GenBank/DDBJ databases">
        <title>Acidophilic green algal genome provides insights into adaptation to an acidic environment.</title>
        <authorList>
            <person name="Hirooka S."/>
            <person name="Hirose Y."/>
            <person name="Kanesaki Y."/>
            <person name="Higuchi S."/>
            <person name="Fujiwara T."/>
            <person name="Onuma R."/>
            <person name="Era A."/>
            <person name="Ohbayashi R."/>
            <person name="Uzuka A."/>
            <person name="Nozaki H."/>
            <person name="Yoshikawa H."/>
            <person name="Miyagishima S.Y."/>
        </authorList>
    </citation>
    <scope>NUCLEOTIDE SEQUENCE [LARGE SCALE GENOMIC DNA]</scope>
    <source>
        <strain evidence="3 4">NIES-2499</strain>
    </source>
</reference>
<dbReference type="InterPro" id="IPR008271">
    <property type="entry name" value="Ser/Thr_kinase_AS"/>
</dbReference>
<protein>
    <recommendedName>
        <fullName evidence="2">Protein kinase domain-containing protein</fullName>
    </recommendedName>
</protein>